<dbReference type="Proteomes" id="UP001218218">
    <property type="component" value="Unassembled WGS sequence"/>
</dbReference>
<protein>
    <submittedName>
        <fullName evidence="2">Uncharacterized protein</fullName>
    </submittedName>
</protein>
<proteinExistence type="predicted"/>
<feature type="region of interest" description="Disordered" evidence="1">
    <location>
        <begin position="122"/>
        <end position="149"/>
    </location>
</feature>
<evidence type="ECO:0000313" key="3">
    <source>
        <dbReference type="Proteomes" id="UP001218218"/>
    </source>
</evidence>
<feature type="compositionally biased region" description="Basic and acidic residues" evidence="1">
    <location>
        <begin position="122"/>
        <end position="133"/>
    </location>
</feature>
<accession>A0AAD6YXR2</accession>
<comment type="caution">
    <text evidence="2">The sequence shown here is derived from an EMBL/GenBank/DDBJ whole genome shotgun (WGS) entry which is preliminary data.</text>
</comment>
<keyword evidence="3" id="KW-1185">Reference proteome</keyword>
<sequence length="149" mass="16668">MRSVIFREPKALTRAPSICVSPWVSLGLNRISGSICPSVCWNQNHNTVNSCYLNGITTIRVGSCGGAQGSQASYLSDRLLAIPLSPVADRCLHLLLRQVRSRVVVALKIHAQSTSSKEICVKNPREANREPRRWGRRKKKVRRESYQAE</sequence>
<organism evidence="2 3">
    <name type="scientific">Mycena albidolilacea</name>
    <dbReference type="NCBI Taxonomy" id="1033008"/>
    <lineage>
        <taxon>Eukaryota</taxon>
        <taxon>Fungi</taxon>
        <taxon>Dikarya</taxon>
        <taxon>Basidiomycota</taxon>
        <taxon>Agaricomycotina</taxon>
        <taxon>Agaricomycetes</taxon>
        <taxon>Agaricomycetidae</taxon>
        <taxon>Agaricales</taxon>
        <taxon>Marasmiineae</taxon>
        <taxon>Mycenaceae</taxon>
        <taxon>Mycena</taxon>
    </lineage>
</organism>
<gene>
    <name evidence="2" type="ORF">DFH08DRAFT_827633</name>
</gene>
<dbReference type="AlphaFoldDB" id="A0AAD6YXR2"/>
<dbReference type="EMBL" id="JARIHO010000137">
    <property type="protein sequence ID" value="KAJ7301363.1"/>
    <property type="molecule type" value="Genomic_DNA"/>
</dbReference>
<evidence type="ECO:0000313" key="2">
    <source>
        <dbReference type="EMBL" id="KAJ7301363.1"/>
    </source>
</evidence>
<name>A0AAD6YXR2_9AGAR</name>
<evidence type="ECO:0000256" key="1">
    <source>
        <dbReference type="SAM" id="MobiDB-lite"/>
    </source>
</evidence>
<reference evidence="2" key="1">
    <citation type="submission" date="2023-03" db="EMBL/GenBank/DDBJ databases">
        <title>Massive genome expansion in bonnet fungi (Mycena s.s.) driven by repeated elements and novel gene families across ecological guilds.</title>
        <authorList>
            <consortium name="Lawrence Berkeley National Laboratory"/>
            <person name="Harder C.B."/>
            <person name="Miyauchi S."/>
            <person name="Viragh M."/>
            <person name="Kuo A."/>
            <person name="Thoen E."/>
            <person name="Andreopoulos B."/>
            <person name="Lu D."/>
            <person name="Skrede I."/>
            <person name="Drula E."/>
            <person name="Henrissat B."/>
            <person name="Morin E."/>
            <person name="Kohler A."/>
            <person name="Barry K."/>
            <person name="LaButti K."/>
            <person name="Morin E."/>
            <person name="Salamov A."/>
            <person name="Lipzen A."/>
            <person name="Mereny Z."/>
            <person name="Hegedus B."/>
            <person name="Baldrian P."/>
            <person name="Stursova M."/>
            <person name="Weitz H."/>
            <person name="Taylor A."/>
            <person name="Grigoriev I.V."/>
            <person name="Nagy L.G."/>
            <person name="Martin F."/>
            <person name="Kauserud H."/>
        </authorList>
    </citation>
    <scope>NUCLEOTIDE SEQUENCE</scope>
    <source>
        <strain evidence="2">CBHHK002</strain>
    </source>
</reference>